<proteinExistence type="predicted"/>
<dbReference type="Proteomes" id="UP000092993">
    <property type="component" value="Unassembled WGS sequence"/>
</dbReference>
<dbReference type="AlphaFoldDB" id="A0A1C7MS78"/>
<feature type="compositionally biased region" description="Basic and acidic residues" evidence="1">
    <location>
        <begin position="47"/>
        <end position="58"/>
    </location>
</feature>
<keyword evidence="3" id="KW-1185">Reference proteome</keyword>
<comment type="caution">
    <text evidence="2">The sequence shown here is derived from an EMBL/GenBank/DDBJ whole genome shotgun (WGS) entry which is preliminary data.</text>
</comment>
<accession>A0A1C7MS78</accession>
<sequence length="77" mass="8818">MACEKSTRPRTILSRLNCCQDRAMFISSVKHPTDLRNTAQPASPIKPQKEPVASEHQRTTLPFGRNTRWRTISELLI</sequence>
<name>A0A1C7MS78_GRIFR</name>
<dbReference type="EMBL" id="LUGG01000001">
    <property type="protein sequence ID" value="OBZ79279.1"/>
    <property type="molecule type" value="Genomic_DNA"/>
</dbReference>
<evidence type="ECO:0000313" key="3">
    <source>
        <dbReference type="Proteomes" id="UP000092993"/>
    </source>
</evidence>
<feature type="region of interest" description="Disordered" evidence="1">
    <location>
        <begin position="30"/>
        <end position="63"/>
    </location>
</feature>
<reference evidence="2 3" key="1">
    <citation type="submission" date="2016-03" db="EMBL/GenBank/DDBJ databases">
        <title>Whole genome sequencing of Grifola frondosa 9006-11.</title>
        <authorList>
            <person name="Min B."/>
            <person name="Park H."/>
            <person name="Kim J.-G."/>
            <person name="Cho H."/>
            <person name="Oh Y.-L."/>
            <person name="Kong W.-S."/>
            <person name="Choi I.-G."/>
        </authorList>
    </citation>
    <scope>NUCLEOTIDE SEQUENCE [LARGE SCALE GENOMIC DNA]</scope>
    <source>
        <strain evidence="2 3">9006-11</strain>
    </source>
</reference>
<protein>
    <submittedName>
        <fullName evidence="2">Uncharacterized protein</fullName>
    </submittedName>
</protein>
<evidence type="ECO:0000256" key="1">
    <source>
        <dbReference type="SAM" id="MobiDB-lite"/>
    </source>
</evidence>
<organism evidence="2 3">
    <name type="scientific">Grifola frondosa</name>
    <name type="common">Maitake</name>
    <name type="synonym">Polyporus frondosus</name>
    <dbReference type="NCBI Taxonomy" id="5627"/>
    <lineage>
        <taxon>Eukaryota</taxon>
        <taxon>Fungi</taxon>
        <taxon>Dikarya</taxon>
        <taxon>Basidiomycota</taxon>
        <taxon>Agaricomycotina</taxon>
        <taxon>Agaricomycetes</taxon>
        <taxon>Polyporales</taxon>
        <taxon>Grifolaceae</taxon>
        <taxon>Grifola</taxon>
    </lineage>
</organism>
<gene>
    <name evidence="2" type="ORF">A0H81_00174</name>
</gene>
<evidence type="ECO:0000313" key="2">
    <source>
        <dbReference type="EMBL" id="OBZ79279.1"/>
    </source>
</evidence>